<reference evidence="3" key="1">
    <citation type="journal article" date="2021" name="Nat. Microbiol.">
        <title>Cocultivation of an ultrasmall environmental parasitic bacterium with lytic ability against bacteria associated with wastewater foams.</title>
        <authorList>
            <person name="Batinovic S."/>
            <person name="Rose J.J.A."/>
            <person name="Ratcliffe J."/>
            <person name="Seviour R.J."/>
            <person name="Petrovski S."/>
        </authorList>
    </citation>
    <scope>NUCLEOTIDE SEQUENCE</scope>
    <source>
        <strain evidence="3">JR1</strain>
    </source>
</reference>
<accession>A0A857MQB0</accession>
<keyword evidence="2" id="KW-0812">Transmembrane</keyword>
<dbReference type="EMBL" id="CP045921">
    <property type="protein sequence ID" value="QHN43251.1"/>
    <property type="molecule type" value="Genomic_DNA"/>
</dbReference>
<evidence type="ECO:0000313" key="3">
    <source>
        <dbReference type="EMBL" id="QHN43251.1"/>
    </source>
</evidence>
<evidence type="ECO:0000256" key="2">
    <source>
        <dbReference type="SAM" id="Phobius"/>
    </source>
</evidence>
<dbReference type="Proteomes" id="UP001059824">
    <property type="component" value="Chromosome"/>
</dbReference>
<feature type="region of interest" description="Disordered" evidence="1">
    <location>
        <begin position="100"/>
        <end position="122"/>
    </location>
</feature>
<sequence length="122" mass="13498">MQQTSNPEESTAPRRLHGKNTFFLMVGISVVASLGLVVVAMYLYNMSGAAQLDLSLPGLQEERMRAQQSKRYDDFAATGKLDSSALKQFDELYTHQQTDIKHDTSGFGTKPLDDDQLGISVQ</sequence>
<dbReference type="AlphaFoldDB" id="A0A857MQB0"/>
<keyword evidence="2" id="KW-0472">Membrane</keyword>
<keyword evidence="4" id="KW-1185">Reference proteome</keyword>
<evidence type="ECO:0000313" key="4">
    <source>
        <dbReference type="Proteomes" id="UP001059824"/>
    </source>
</evidence>
<organism evidence="3 4">
    <name type="scientific">Candidatus Mycosynbacter amalyticus</name>
    <dbReference type="NCBI Taxonomy" id="2665156"/>
    <lineage>
        <taxon>Bacteria</taxon>
        <taxon>Candidatus Saccharimonadota</taxon>
        <taxon>Candidatus Saccharimonadota incertae sedis</taxon>
        <taxon>Candidatus Mycosynbacter</taxon>
    </lineage>
</organism>
<name>A0A857MQB0_9BACT</name>
<dbReference type="KEGG" id="mama:GII36_05390"/>
<proteinExistence type="predicted"/>
<dbReference type="RefSeq" id="WP_260763246.1">
    <property type="nucleotide sequence ID" value="NZ_CP045921.1"/>
</dbReference>
<keyword evidence="2" id="KW-1133">Transmembrane helix</keyword>
<feature type="transmembrane region" description="Helical" evidence="2">
    <location>
        <begin position="21"/>
        <end position="44"/>
    </location>
</feature>
<gene>
    <name evidence="3" type="ORF">GII36_05390</name>
</gene>
<protein>
    <submittedName>
        <fullName evidence="3">Uncharacterized protein</fullName>
    </submittedName>
</protein>
<evidence type="ECO:0000256" key="1">
    <source>
        <dbReference type="SAM" id="MobiDB-lite"/>
    </source>
</evidence>